<keyword evidence="2" id="KW-1185">Reference proteome</keyword>
<organism evidence="1 2">
    <name type="scientific">Catenovulum maritimum</name>
    <dbReference type="NCBI Taxonomy" id="1513271"/>
    <lineage>
        <taxon>Bacteria</taxon>
        <taxon>Pseudomonadati</taxon>
        <taxon>Pseudomonadota</taxon>
        <taxon>Gammaproteobacteria</taxon>
        <taxon>Alteromonadales</taxon>
        <taxon>Alteromonadaceae</taxon>
        <taxon>Catenovulum</taxon>
    </lineage>
</organism>
<sequence length="171" mass="19930">MPLAKFCYQQPTGRFEAHKHAIFSDSDYASEKFMHYSITKNIDIYELKNSSRYFVFHCQKLIAIVGGAGGGRIFELYGEKMNYDKGFFKDVKYLHPKIGEITQEHQWFFINGKKASRYVGGESFLTWLKRCFDNRKIVEAAPVYIEYDPEITSIELAIVFRYVWEGQTSSA</sequence>
<protein>
    <submittedName>
        <fullName evidence="1">Uncharacterized protein</fullName>
    </submittedName>
</protein>
<dbReference type="AlphaFoldDB" id="A0A0J8JKW2"/>
<accession>A0A0J8JKW2</accession>
<name>A0A0J8JKW2_9ALTE</name>
<proteinExistence type="predicted"/>
<reference evidence="1 2" key="1">
    <citation type="submission" date="2015-04" db="EMBL/GenBank/DDBJ databases">
        <title>Draft Genome Sequence of the Novel Agar-Digesting Marine Bacterium Q1.</title>
        <authorList>
            <person name="Li Y."/>
            <person name="Li D."/>
            <person name="Chen G."/>
            <person name="Du Z."/>
        </authorList>
    </citation>
    <scope>NUCLEOTIDE SEQUENCE [LARGE SCALE GENOMIC DNA]</scope>
    <source>
        <strain evidence="1 2">Q1</strain>
    </source>
</reference>
<evidence type="ECO:0000313" key="2">
    <source>
        <dbReference type="Proteomes" id="UP000037600"/>
    </source>
</evidence>
<gene>
    <name evidence="1" type="ORF">XM47_10515</name>
</gene>
<dbReference type="RefSeq" id="WP_048692316.1">
    <property type="nucleotide sequence ID" value="NZ_KQ130490.1"/>
</dbReference>
<comment type="caution">
    <text evidence="1">The sequence shown here is derived from an EMBL/GenBank/DDBJ whole genome shotgun (WGS) entry which is preliminary data.</text>
</comment>
<evidence type="ECO:0000313" key="1">
    <source>
        <dbReference type="EMBL" id="KMT65161.1"/>
    </source>
</evidence>
<dbReference type="Proteomes" id="UP000037600">
    <property type="component" value="Unassembled WGS sequence"/>
</dbReference>
<dbReference type="EMBL" id="LAZL01000015">
    <property type="protein sequence ID" value="KMT65161.1"/>
    <property type="molecule type" value="Genomic_DNA"/>
</dbReference>